<dbReference type="PANTHER" id="PTHR13050">
    <property type="entry name" value="USE1-LIKE PROTEIN"/>
    <property type="match status" value="1"/>
</dbReference>
<dbReference type="Proteomes" id="UP000268321">
    <property type="component" value="Unassembled WGS sequence"/>
</dbReference>
<dbReference type="PANTHER" id="PTHR13050:SF7">
    <property type="entry name" value="VESICLE TRANSPORT PROTEIN USE1"/>
    <property type="match status" value="1"/>
</dbReference>
<dbReference type="GO" id="GO:0006890">
    <property type="term" value="P:retrograde vesicle-mediated transport, Golgi to endoplasmic reticulum"/>
    <property type="evidence" value="ECO:0007669"/>
    <property type="project" value="TreeGrafter"/>
</dbReference>
<comment type="subcellular location">
    <subcellularLocation>
        <location evidence="1">Endoplasmic reticulum membrane</location>
        <topology evidence="1">Single-pass type IV membrane protein</topology>
    </subcellularLocation>
</comment>
<reference evidence="12" key="1">
    <citation type="journal article" date="2018" name="Nat. Microbiol.">
        <title>Leveraging single-cell genomics to expand the fungal tree of life.</title>
        <authorList>
            <person name="Ahrendt S.R."/>
            <person name="Quandt C.A."/>
            <person name="Ciobanu D."/>
            <person name="Clum A."/>
            <person name="Salamov A."/>
            <person name="Andreopoulos B."/>
            <person name="Cheng J.F."/>
            <person name="Woyke T."/>
            <person name="Pelin A."/>
            <person name="Henrissat B."/>
            <person name="Reynolds N.K."/>
            <person name="Benny G.L."/>
            <person name="Smith M.E."/>
            <person name="James T.Y."/>
            <person name="Grigoriev I.V."/>
        </authorList>
    </citation>
    <scope>NUCLEOTIDE SEQUENCE [LARGE SCALE GENOMIC DNA]</scope>
    <source>
        <strain evidence="12">Baker2002</strain>
    </source>
</reference>
<dbReference type="EMBL" id="ML004431">
    <property type="protein sequence ID" value="RKP32473.1"/>
    <property type="molecule type" value="Genomic_DNA"/>
</dbReference>
<evidence type="ECO:0000256" key="3">
    <source>
        <dbReference type="ARBA" id="ARBA00022448"/>
    </source>
</evidence>
<evidence type="ECO:0000313" key="12">
    <source>
        <dbReference type="Proteomes" id="UP000268321"/>
    </source>
</evidence>
<evidence type="ECO:0000256" key="8">
    <source>
        <dbReference type="ARBA" id="ARBA00022989"/>
    </source>
</evidence>
<keyword evidence="5" id="KW-0256">Endoplasmic reticulum</keyword>
<organism evidence="11 12">
    <name type="scientific">Metschnikowia bicuspidata</name>
    <dbReference type="NCBI Taxonomy" id="27322"/>
    <lineage>
        <taxon>Eukaryota</taxon>
        <taxon>Fungi</taxon>
        <taxon>Dikarya</taxon>
        <taxon>Ascomycota</taxon>
        <taxon>Saccharomycotina</taxon>
        <taxon>Pichiomycetes</taxon>
        <taxon>Metschnikowiaceae</taxon>
        <taxon>Metschnikowia</taxon>
    </lineage>
</organism>
<evidence type="ECO:0000256" key="10">
    <source>
        <dbReference type="SAM" id="Phobius"/>
    </source>
</evidence>
<keyword evidence="8 10" id="KW-1133">Transmembrane helix</keyword>
<proteinExistence type="inferred from homology"/>
<sequence>MTVTSIDLKSIVAIVAQYQADLQDLPSTETPLLRKLRLQRVQADLPVLLHNIKRYKTNKAYSQMFAQIHSLSCDVARLLHHNEASMAHWLSQFDQLSTEPSVEPVPPLDEPEDEESYVSLRRRLLSDCHASCRLENATNDELNSYNESVQSDLISELSSLTTALKNSAMTLTSKINVDSELVSEASEHMQKNLSLMLSVGVNLTNYLGAKTGGKITLFFMIKIMVFVFVLFFVMAFIAKVLPKM</sequence>
<evidence type="ECO:0000313" key="11">
    <source>
        <dbReference type="EMBL" id="RKP32473.1"/>
    </source>
</evidence>
<feature type="transmembrane region" description="Helical" evidence="10">
    <location>
        <begin position="215"/>
        <end position="238"/>
    </location>
</feature>
<dbReference type="GO" id="GO:0015031">
    <property type="term" value="P:protein transport"/>
    <property type="evidence" value="ECO:0007669"/>
    <property type="project" value="UniProtKB-KW"/>
</dbReference>
<dbReference type="GO" id="GO:0005484">
    <property type="term" value="F:SNAP receptor activity"/>
    <property type="evidence" value="ECO:0007669"/>
    <property type="project" value="TreeGrafter"/>
</dbReference>
<keyword evidence="4 10" id="KW-0812">Transmembrane</keyword>
<protein>
    <submittedName>
        <fullName evidence="11">Uncharacterized protein</fullName>
    </submittedName>
</protein>
<dbReference type="GO" id="GO:0005789">
    <property type="term" value="C:endoplasmic reticulum membrane"/>
    <property type="evidence" value="ECO:0007669"/>
    <property type="project" value="UniProtKB-SubCell"/>
</dbReference>
<keyword evidence="6" id="KW-0931">ER-Golgi transport</keyword>
<keyword evidence="12" id="KW-1185">Reference proteome</keyword>
<evidence type="ECO:0000256" key="6">
    <source>
        <dbReference type="ARBA" id="ARBA00022892"/>
    </source>
</evidence>
<evidence type="ECO:0000256" key="7">
    <source>
        <dbReference type="ARBA" id="ARBA00022927"/>
    </source>
</evidence>
<comment type="similarity">
    <text evidence="2">Belongs to the USE1 family.</text>
</comment>
<evidence type="ECO:0000256" key="4">
    <source>
        <dbReference type="ARBA" id="ARBA00022692"/>
    </source>
</evidence>
<evidence type="ECO:0000256" key="1">
    <source>
        <dbReference type="ARBA" id="ARBA00004163"/>
    </source>
</evidence>
<dbReference type="GO" id="GO:0031201">
    <property type="term" value="C:SNARE complex"/>
    <property type="evidence" value="ECO:0007669"/>
    <property type="project" value="TreeGrafter"/>
</dbReference>
<keyword evidence="7" id="KW-0653">Protein transport</keyword>
<name>A0A4P9ZHM4_9ASCO</name>
<evidence type="ECO:0000256" key="9">
    <source>
        <dbReference type="ARBA" id="ARBA00023136"/>
    </source>
</evidence>
<accession>A0A4P9ZHM4</accession>
<evidence type="ECO:0000256" key="5">
    <source>
        <dbReference type="ARBA" id="ARBA00022824"/>
    </source>
</evidence>
<keyword evidence="9 10" id="KW-0472">Membrane</keyword>
<dbReference type="OrthoDB" id="4008582at2759"/>
<gene>
    <name evidence="11" type="ORF">METBISCDRAFT_21457</name>
</gene>
<keyword evidence="3" id="KW-0813">Transport</keyword>
<dbReference type="InterPro" id="IPR019150">
    <property type="entry name" value="Vesicle_transport_protein_Use1"/>
</dbReference>
<evidence type="ECO:0000256" key="2">
    <source>
        <dbReference type="ARBA" id="ARBA00007891"/>
    </source>
</evidence>
<dbReference type="AlphaFoldDB" id="A0A4P9ZHM4"/>